<dbReference type="CDD" id="cd07302">
    <property type="entry name" value="CHD"/>
    <property type="match status" value="1"/>
</dbReference>
<dbReference type="AlphaFoldDB" id="A0A4W5QS52"/>
<evidence type="ECO:0000256" key="3">
    <source>
        <dbReference type="ARBA" id="ARBA00023239"/>
    </source>
</evidence>
<dbReference type="PANTHER" id="PTHR16305">
    <property type="entry name" value="TESTICULAR SOLUBLE ADENYLYL CYCLASE"/>
    <property type="match status" value="1"/>
</dbReference>
<feature type="domain" description="Guanylate cyclase" evidence="4">
    <location>
        <begin position="284"/>
        <end position="320"/>
    </location>
</feature>
<dbReference type="PANTHER" id="PTHR16305:SF28">
    <property type="entry name" value="GUANYLATE CYCLASE DOMAIN-CONTAINING PROTEIN"/>
    <property type="match status" value="1"/>
</dbReference>
<dbReference type="GO" id="GO:0035556">
    <property type="term" value="P:intracellular signal transduction"/>
    <property type="evidence" value="ECO:0007669"/>
    <property type="project" value="InterPro"/>
</dbReference>
<dbReference type="Ensembl" id="ENSHHUT00000081609.1">
    <property type="protein sequence ID" value="ENSHHUP00000079062.1"/>
    <property type="gene ID" value="ENSHHUG00000046073.1"/>
</dbReference>
<evidence type="ECO:0000256" key="1">
    <source>
        <dbReference type="ARBA" id="ARBA00022741"/>
    </source>
</evidence>
<proteinExistence type="predicted"/>
<dbReference type="GO" id="GO:0005524">
    <property type="term" value="F:ATP binding"/>
    <property type="evidence" value="ECO:0007669"/>
    <property type="project" value="UniProtKB-KW"/>
</dbReference>
<dbReference type="InterPro" id="IPR001054">
    <property type="entry name" value="A/G_cyclase"/>
</dbReference>
<name>A0A4W5QS52_9TELE</name>
<evidence type="ECO:0000313" key="6">
    <source>
        <dbReference type="Proteomes" id="UP000314982"/>
    </source>
</evidence>
<keyword evidence="6" id="KW-1185">Reference proteome</keyword>
<evidence type="ECO:0000259" key="4">
    <source>
        <dbReference type="PROSITE" id="PS50125"/>
    </source>
</evidence>
<evidence type="ECO:0000313" key="5">
    <source>
        <dbReference type="Ensembl" id="ENSHHUP00000079062.1"/>
    </source>
</evidence>
<reference evidence="5" key="3">
    <citation type="submission" date="2025-09" db="UniProtKB">
        <authorList>
            <consortium name="Ensembl"/>
        </authorList>
    </citation>
    <scope>IDENTIFICATION</scope>
</reference>
<reference evidence="5" key="2">
    <citation type="submission" date="2025-08" db="UniProtKB">
        <authorList>
            <consortium name="Ensembl"/>
        </authorList>
    </citation>
    <scope>IDENTIFICATION</scope>
</reference>
<sequence length="376" mass="42332">SELACQSFTNLTEKFSLSSKKGYRADELTNTINSYIGEIVSHILDAGGDILNYAGNNRRCHLGSMDQLSEVISLVVKCSLNIQDQCGVQEMEVLIQAERHVCAITPGPVFTMSADLGSCHSMQVRYIKRVPSFSVEKYQDSIGTSVEHEKVTRYNCVRRASLLMPNTELEKTLWKYIMKTVLQKIDDDQPLECLSEMRQATIVFVNMQFKGGERDQEQCMTIHQAAIGIGQQIVKHHGRVNKVFMFDKGCTFLCLFVLPGDKREDESAHPLQAAYGVQCCPTGLSLGVTTGPMFCGVVGHPVRHEYTVIGRKVNLAARLMMHYPGVVSWDSENCYYSKLPVFYFNELPMKALKGVKNPGVLYQFMANKHQMYDHLM</sequence>
<accession>A0A4W5QS52</accession>
<dbReference type="GeneTree" id="ENSGT00940000165310"/>
<evidence type="ECO:0000256" key="2">
    <source>
        <dbReference type="ARBA" id="ARBA00022840"/>
    </source>
</evidence>
<reference evidence="6" key="1">
    <citation type="submission" date="2018-06" db="EMBL/GenBank/DDBJ databases">
        <title>Genome assembly of Danube salmon.</title>
        <authorList>
            <person name="Macqueen D.J."/>
            <person name="Gundappa M.K."/>
        </authorList>
    </citation>
    <scope>NUCLEOTIDE SEQUENCE [LARGE SCALE GENOMIC DNA]</scope>
</reference>
<keyword evidence="2" id="KW-0067">ATP-binding</keyword>
<dbReference type="GO" id="GO:0004016">
    <property type="term" value="F:adenylate cyclase activity"/>
    <property type="evidence" value="ECO:0007669"/>
    <property type="project" value="TreeGrafter"/>
</dbReference>
<dbReference type="GO" id="GO:0009190">
    <property type="term" value="P:cyclic nucleotide biosynthetic process"/>
    <property type="evidence" value="ECO:0007669"/>
    <property type="project" value="InterPro"/>
</dbReference>
<dbReference type="PROSITE" id="PS50125">
    <property type="entry name" value="GUANYLATE_CYCLASE_2"/>
    <property type="match status" value="1"/>
</dbReference>
<dbReference type="STRING" id="62062.ENSHHUP00000079062"/>
<dbReference type="GO" id="GO:0005737">
    <property type="term" value="C:cytoplasm"/>
    <property type="evidence" value="ECO:0007669"/>
    <property type="project" value="TreeGrafter"/>
</dbReference>
<dbReference type="SUPFAM" id="SSF55073">
    <property type="entry name" value="Nucleotide cyclase"/>
    <property type="match status" value="2"/>
</dbReference>
<dbReference type="FunFam" id="3.30.70.1230:FF:000017">
    <property type="entry name" value="Adenylate cyclase type 10"/>
    <property type="match status" value="1"/>
</dbReference>
<protein>
    <recommendedName>
        <fullName evidence="4">Guanylate cyclase domain-containing protein</fullName>
    </recommendedName>
</protein>
<keyword evidence="1" id="KW-0547">Nucleotide-binding</keyword>
<keyword evidence="3" id="KW-0456">Lyase</keyword>
<dbReference type="Proteomes" id="UP000314982">
    <property type="component" value="Unassembled WGS sequence"/>
</dbReference>
<dbReference type="InterPro" id="IPR029787">
    <property type="entry name" value="Nucleotide_cyclase"/>
</dbReference>
<organism evidence="5 6">
    <name type="scientific">Hucho hucho</name>
    <name type="common">huchen</name>
    <dbReference type="NCBI Taxonomy" id="62062"/>
    <lineage>
        <taxon>Eukaryota</taxon>
        <taxon>Metazoa</taxon>
        <taxon>Chordata</taxon>
        <taxon>Craniata</taxon>
        <taxon>Vertebrata</taxon>
        <taxon>Euteleostomi</taxon>
        <taxon>Actinopterygii</taxon>
        <taxon>Neopterygii</taxon>
        <taxon>Teleostei</taxon>
        <taxon>Protacanthopterygii</taxon>
        <taxon>Salmoniformes</taxon>
        <taxon>Salmonidae</taxon>
        <taxon>Salmoninae</taxon>
        <taxon>Hucho</taxon>
    </lineage>
</organism>
<dbReference type="Gene3D" id="3.30.70.1230">
    <property type="entry name" value="Nucleotide cyclase"/>
    <property type="match status" value="2"/>
</dbReference>